<dbReference type="InterPro" id="IPR001041">
    <property type="entry name" value="2Fe-2S_ferredoxin-type"/>
</dbReference>
<dbReference type="InterPro" id="IPR040283">
    <property type="entry name" value="DDB_G0292058-like"/>
</dbReference>
<dbReference type="Gene3D" id="3.60.21.10">
    <property type="match status" value="1"/>
</dbReference>
<dbReference type="InterPro" id="IPR036010">
    <property type="entry name" value="2Fe-2S_ferredoxin-like_sf"/>
</dbReference>
<keyword evidence="1" id="KW-0001">2Fe-2S</keyword>
<keyword evidence="7" id="KW-1185">Reference proteome</keyword>
<dbReference type="EMBL" id="BQNB010016081">
    <property type="protein sequence ID" value="GJT47592.1"/>
    <property type="molecule type" value="Genomic_DNA"/>
</dbReference>
<dbReference type="PANTHER" id="PTHR31414:SF15">
    <property type="entry name" value="PLASMA MEMBRANE FUSION PROTEIN"/>
    <property type="match status" value="1"/>
</dbReference>
<dbReference type="SUPFAM" id="SSF56300">
    <property type="entry name" value="Metallo-dependent phosphatases"/>
    <property type="match status" value="1"/>
</dbReference>
<gene>
    <name evidence="6" type="ORF">Tco_0973749</name>
</gene>
<comment type="caution">
    <text evidence="6">The sequence shown here is derived from an EMBL/GenBank/DDBJ whole genome shotgun (WGS) entry which is preliminary data.</text>
</comment>
<dbReference type="Gene3D" id="3.40.50.300">
    <property type="entry name" value="P-loop containing nucleotide triphosphate hydrolases"/>
    <property type="match status" value="1"/>
</dbReference>
<dbReference type="InterPro" id="IPR012675">
    <property type="entry name" value="Beta-grasp_dom_sf"/>
</dbReference>
<feature type="transmembrane region" description="Helical" evidence="3">
    <location>
        <begin position="142"/>
        <end position="166"/>
    </location>
</feature>
<dbReference type="PANTHER" id="PTHR31414">
    <property type="entry name" value="TRANSMEMBRANE PROTEIN DDB_G0292058"/>
    <property type="match status" value="1"/>
</dbReference>
<evidence type="ECO:0000259" key="5">
    <source>
        <dbReference type="Pfam" id="PF00931"/>
    </source>
</evidence>
<keyword evidence="3" id="KW-0472">Membrane</keyword>
<sequence length="389" mass="43400">MVGAVQNRHSNNETCKVITVYRASQTIYQEELAFEEQSLSSADFLKQKLSIASNQLSKYIHNQENKFDAPDDCYILDAADSARVEMPYSCRTGACSLVSVAFTDVPFFVMTADWFVLFGLCLSLLFLCYCCCACEPYGYSRLAYALSLILLVLFTIIAIVGCAVLYTGQAKFHHSTTETLKYVVHQANTTALKLRNLSDDLESAKKIGVAQVFLPVQVQLDIDEIQTKLNSTSNALSERTEDNKDDIHREVSSDYYMSCDALLDIHRPVRSPVTICGDIHGQFHDLAELFHIGGKMFPRVVKMCAPQITGFPSLQRPVEEIVSLFSNNNEFNFIRVSGFPGSGKTTILKNVNNHPTVEDLFDIVLWVEVSTIVTWNGDRSGTGSRFAIS</sequence>
<dbReference type="CDD" id="cd00207">
    <property type="entry name" value="fer2"/>
    <property type="match status" value="1"/>
</dbReference>
<proteinExistence type="predicted"/>
<dbReference type="SUPFAM" id="SSF54292">
    <property type="entry name" value="2Fe-2S ferredoxin-like"/>
    <property type="match status" value="1"/>
</dbReference>
<dbReference type="Proteomes" id="UP001151760">
    <property type="component" value="Unassembled WGS sequence"/>
</dbReference>
<feature type="domain" description="NB-ARC" evidence="5">
    <location>
        <begin position="316"/>
        <end position="375"/>
    </location>
</feature>
<reference evidence="6" key="1">
    <citation type="journal article" date="2022" name="Int. J. Mol. Sci.">
        <title>Draft Genome of Tanacetum Coccineum: Genomic Comparison of Closely Related Tanacetum-Family Plants.</title>
        <authorList>
            <person name="Yamashiro T."/>
            <person name="Shiraishi A."/>
            <person name="Nakayama K."/>
            <person name="Satake H."/>
        </authorList>
    </citation>
    <scope>NUCLEOTIDE SEQUENCE</scope>
</reference>
<evidence type="ECO:0000256" key="3">
    <source>
        <dbReference type="SAM" id="Phobius"/>
    </source>
</evidence>
<dbReference type="Pfam" id="PF00931">
    <property type="entry name" value="NB-ARC"/>
    <property type="match status" value="1"/>
</dbReference>
<keyword evidence="2" id="KW-0411">Iron-sulfur</keyword>
<keyword evidence="3" id="KW-0812">Transmembrane</keyword>
<evidence type="ECO:0000256" key="2">
    <source>
        <dbReference type="ARBA" id="ARBA00023014"/>
    </source>
</evidence>
<name>A0ABQ5EAK3_9ASTR</name>
<dbReference type="Pfam" id="PF00111">
    <property type="entry name" value="Fer2"/>
    <property type="match status" value="1"/>
</dbReference>
<evidence type="ECO:0000259" key="4">
    <source>
        <dbReference type="Pfam" id="PF00111"/>
    </source>
</evidence>
<evidence type="ECO:0000313" key="7">
    <source>
        <dbReference type="Proteomes" id="UP001151760"/>
    </source>
</evidence>
<protein>
    <submittedName>
        <fullName evidence="6">Plasma membrane fusion protein</fullName>
    </submittedName>
</protein>
<dbReference type="Gene3D" id="3.10.20.30">
    <property type="match status" value="1"/>
</dbReference>
<organism evidence="6 7">
    <name type="scientific">Tanacetum coccineum</name>
    <dbReference type="NCBI Taxonomy" id="301880"/>
    <lineage>
        <taxon>Eukaryota</taxon>
        <taxon>Viridiplantae</taxon>
        <taxon>Streptophyta</taxon>
        <taxon>Embryophyta</taxon>
        <taxon>Tracheophyta</taxon>
        <taxon>Spermatophyta</taxon>
        <taxon>Magnoliopsida</taxon>
        <taxon>eudicotyledons</taxon>
        <taxon>Gunneridae</taxon>
        <taxon>Pentapetalae</taxon>
        <taxon>asterids</taxon>
        <taxon>campanulids</taxon>
        <taxon>Asterales</taxon>
        <taxon>Asteraceae</taxon>
        <taxon>Asteroideae</taxon>
        <taxon>Anthemideae</taxon>
        <taxon>Anthemidinae</taxon>
        <taxon>Tanacetum</taxon>
    </lineage>
</organism>
<keyword evidence="1" id="KW-0479">Metal-binding</keyword>
<keyword evidence="1" id="KW-0408">Iron</keyword>
<dbReference type="InterPro" id="IPR027417">
    <property type="entry name" value="P-loop_NTPase"/>
</dbReference>
<dbReference type="InterPro" id="IPR002182">
    <property type="entry name" value="NB-ARC"/>
</dbReference>
<dbReference type="SUPFAM" id="SSF52540">
    <property type="entry name" value="P-loop containing nucleoside triphosphate hydrolases"/>
    <property type="match status" value="1"/>
</dbReference>
<evidence type="ECO:0000313" key="6">
    <source>
        <dbReference type="EMBL" id="GJT47592.1"/>
    </source>
</evidence>
<evidence type="ECO:0000256" key="1">
    <source>
        <dbReference type="ARBA" id="ARBA00022714"/>
    </source>
</evidence>
<keyword evidence="3" id="KW-1133">Transmembrane helix</keyword>
<feature type="domain" description="2Fe-2S ferredoxin-type" evidence="4">
    <location>
        <begin position="60"/>
        <end position="96"/>
    </location>
</feature>
<dbReference type="InterPro" id="IPR029052">
    <property type="entry name" value="Metallo-depent_PP-like"/>
</dbReference>
<reference evidence="6" key="2">
    <citation type="submission" date="2022-01" db="EMBL/GenBank/DDBJ databases">
        <authorList>
            <person name="Yamashiro T."/>
            <person name="Shiraishi A."/>
            <person name="Satake H."/>
            <person name="Nakayama K."/>
        </authorList>
    </citation>
    <scope>NUCLEOTIDE SEQUENCE</scope>
</reference>
<feature type="transmembrane region" description="Helical" evidence="3">
    <location>
        <begin position="107"/>
        <end position="130"/>
    </location>
</feature>
<accession>A0ABQ5EAK3</accession>